<reference evidence="3" key="1">
    <citation type="submission" date="2016-10" db="EMBL/GenBank/DDBJ databases">
        <authorList>
            <person name="Varghese N."/>
            <person name="Submissions S."/>
        </authorList>
    </citation>
    <scope>NUCLEOTIDE SEQUENCE [LARGE SCALE GENOMIC DNA]</scope>
    <source>
        <strain evidence="3">CGMCC 1.7062</strain>
    </source>
</reference>
<dbReference type="Proteomes" id="UP000236721">
    <property type="component" value="Unassembled WGS sequence"/>
</dbReference>
<dbReference type="GO" id="GO:0016747">
    <property type="term" value="F:acyltransferase activity, transferring groups other than amino-acyl groups"/>
    <property type="evidence" value="ECO:0007669"/>
    <property type="project" value="InterPro"/>
</dbReference>
<dbReference type="AlphaFoldDB" id="A0A1H5YGM6"/>
<name>A0A1H5YGM6_9VIBR</name>
<proteinExistence type="predicted"/>
<sequence length="140" mass="15796">MIEIKTITAEQVLPIRHQVLWPHFPPEHSKVTGDEDALHVGAYKDQKLVCVASVFREGNSARLRKFATLPSYQGVGIGSQVIEHILTIVKQEGGETFWCDARESAFGFYQRFGMTTIGETFYKEDIPYKKMSVALSSRSD</sequence>
<evidence type="ECO:0000313" key="2">
    <source>
        <dbReference type="EMBL" id="SEG23134.1"/>
    </source>
</evidence>
<keyword evidence="2" id="KW-0808">Transferase</keyword>
<keyword evidence="3" id="KW-1185">Reference proteome</keyword>
<gene>
    <name evidence="2" type="ORF">SAMN04488244_10977</name>
</gene>
<dbReference type="InterPro" id="IPR000182">
    <property type="entry name" value="GNAT_dom"/>
</dbReference>
<dbReference type="Pfam" id="PF13673">
    <property type="entry name" value="Acetyltransf_10"/>
    <property type="match status" value="1"/>
</dbReference>
<dbReference type="PROSITE" id="PS51186">
    <property type="entry name" value="GNAT"/>
    <property type="match status" value="1"/>
</dbReference>
<evidence type="ECO:0000313" key="3">
    <source>
        <dbReference type="Proteomes" id="UP000236721"/>
    </source>
</evidence>
<organism evidence="2 3">
    <name type="scientific">Vibrio hangzhouensis</name>
    <dbReference type="NCBI Taxonomy" id="462991"/>
    <lineage>
        <taxon>Bacteria</taxon>
        <taxon>Pseudomonadati</taxon>
        <taxon>Pseudomonadota</taxon>
        <taxon>Gammaproteobacteria</taxon>
        <taxon>Vibrionales</taxon>
        <taxon>Vibrionaceae</taxon>
        <taxon>Vibrio</taxon>
    </lineage>
</organism>
<feature type="domain" description="N-acetyltransferase" evidence="1">
    <location>
        <begin position="2"/>
        <end position="134"/>
    </location>
</feature>
<dbReference type="CDD" id="cd04301">
    <property type="entry name" value="NAT_SF"/>
    <property type="match status" value="1"/>
</dbReference>
<dbReference type="Gene3D" id="3.40.630.30">
    <property type="match status" value="1"/>
</dbReference>
<protein>
    <submittedName>
        <fullName evidence="2">Acetyltransferase (GNAT) domain-containing protein</fullName>
    </submittedName>
</protein>
<dbReference type="InterPro" id="IPR016181">
    <property type="entry name" value="Acyl_CoA_acyltransferase"/>
</dbReference>
<dbReference type="SUPFAM" id="SSF55729">
    <property type="entry name" value="Acyl-CoA N-acyltransferases (Nat)"/>
    <property type="match status" value="1"/>
</dbReference>
<dbReference type="EMBL" id="FNVG01000009">
    <property type="protein sequence ID" value="SEG23134.1"/>
    <property type="molecule type" value="Genomic_DNA"/>
</dbReference>
<evidence type="ECO:0000259" key="1">
    <source>
        <dbReference type="PROSITE" id="PS51186"/>
    </source>
</evidence>
<accession>A0A1H5YGM6</accession>